<dbReference type="SUPFAM" id="SSF55729">
    <property type="entry name" value="Acyl-CoA N-acyltransferases (Nat)"/>
    <property type="match status" value="1"/>
</dbReference>
<feature type="domain" description="N-acetyltransferase" evidence="1">
    <location>
        <begin position="8"/>
        <end position="174"/>
    </location>
</feature>
<dbReference type="Gene3D" id="3.40.630.30">
    <property type="match status" value="1"/>
</dbReference>
<dbReference type="EMBL" id="CP045809">
    <property type="protein sequence ID" value="QHN35502.1"/>
    <property type="molecule type" value="Genomic_DNA"/>
</dbReference>
<dbReference type="RefSeq" id="WP_213250246.1">
    <property type="nucleotide sequence ID" value="NZ_CP045806.1"/>
</dbReference>
<sequence length="216" mass="24006">MIIETPRMRLHPVSASDIDDLVLLDSDPEVMRHVSGGLPTARAEITDWVLPRAQSHLRSARGGLWVARHRQSGRFLGWVSLRHPRHSSRSELELSYRLARRWWGRGLATEAADALIAVAFGTMGAERIFATTTAANIGSRRVMEKLGMFVTWVAVPADDADPDLAEVEYELARVHWELGQAPTIPIRRIVTDRRAPGGRHRLATTSEFTFIATGAG</sequence>
<keyword evidence="3" id="KW-1185">Reference proteome</keyword>
<dbReference type="PROSITE" id="PS51186">
    <property type="entry name" value="GNAT"/>
    <property type="match status" value="1"/>
</dbReference>
<dbReference type="InterPro" id="IPR016181">
    <property type="entry name" value="Acyl_CoA_acyltransferase"/>
</dbReference>
<dbReference type="Pfam" id="PF13302">
    <property type="entry name" value="Acetyltransf_3"/>
    <property type="match status" value="1"/>
</dbReference>
<proteinExistence type="predicted"/>
<dbReference type="PANTHER" id="PTHR43792">
    <property type="entry name" value="GNAT FAMILY, PUTATIVE (AFU_ORTHOLOGUE AFUA_3G00765)-RELATED-RELATED"/>
    <property type="match status" value="1"/>
</dbReference>
<protein>
    <submittedName>
        <fullName evidence="2">GNAT family N-acetyltransferase</fullName>
    </submittedName>
</protein>
<dbReference type="PANTHER" id="PTHR43792:SF1">
    <property type="entry name" value="N-ACETYLTRANSFERASE DOMAIN-CONTAINING PROTEIN"/>
    <property type="match status" value="1"/>
</dbReference>
<reference evidence="2" key="1">
    <citation type="journal article" date="2021" name="Nat. Microbiol.">
        <title>Cocultivation of an ultrasmall environmental parasitic bacterium with lytic ability against bacteria associated with wastewater foams.</title>
        <authorList>
            <person name="Batinovic S."/>
            <person name="Rose J.J.A."/>
            <person name="Ratcliffe J."/>
            <person name="Seviour R.J."/>
            <person name="Petrovski S."/>
        </authorList>
    </citation>
    <scope>NUCLEOTIDE SEQUENCE</scope>
    <source>
        <strain evidence="2">CON9</strain>
    </source>
</reference>
<name>A0ABX6II13_9ACTN</name>
<evidence type="ECO:0000259" key="1">
    <source>
        <dbReference type="PROSITE" id="PS51186"/>
    </source>
</evidence>
<accession>A0ABX6II13</accession>
<gene>
    <name evidence="2" type="ORF">GII31_12040</name>
</gene>
<dbReference type="InterPro" id="IPR000182">
    <property type="entry name" value="GNAT_dom"/>
</dbReference>
<dbReference type="Proteomes" id="UP001059836">
    <property type="component" value="Chromosome"/>
</dbReference>
<organism evidence="2 3">
    <name type="scientific">Gordonia pseudamarae</name>
    <dbReference type="NCBI Taxonomy" id="2831662"/>
    <lineage>
        <taxon>Bacteria</taxon>
        <taxon>Bacillati</taxon>
        <taxon>Actinomycetota</taxon>
        <taxon>Actinomycetes</taxon>
        <taxon>Mycobacteriales</taxon>
        <taxon>Gordoniaceae</taxon>
        <taxon>Gordonia</taxon>
    </lineage>
</organism>
<evidence type="ECO:0000313" key="2">
    <source>
        <dbReference type="EMBL" id="QHN35502.1"/>
    </source>
</evidence>
<evidence type="ECO:0000313" key="3">
    <source>
        <dbReference type="Proteomes" id="UP001059836"/>
    </source>
</evidence>
<dbReference type="InterPro" id="IPR051531">
    <property type="entry name" value="N-acetyltransferase"/>
</dbReference>